<dbReference type="Proteomes" id="UP001141806">
    <property type="component" value="Unassembled WGS sequence"/>
</dbReference>
<name>A0A9Q0GPQ4_9MAGN</name>
<gene>
    <name evidence="1" type="ORF">NE237_008248</name>
</gene>
<keyword evidence="2" id="KW-1185">Reference proteome</keyword>
<dbReference type="AlphaFoldDB" id="A0A9Q0GPQ4"/>
<sequence length="98" mass="10990">MSSEEPPPAVTQLQAEMKELKKMMADLTLLVQTQNQLQTTPSKSLGNMPSASQAVIEDEEVVYMPAQAPQVSSDSVETRALREKLDKLEHCSFERKRE</sequence>
<protein>
    <submittedName>
        <fullName evidence="1">Uncharacterized protein</fullName>
    </submittedName>
</protein>
<organism evidence="1 2">
    <name type="scientific">Protea cynaroides</name>
    <dbReference type="NCBI Taxonomy" id="273540"/>
    <lineage>
        <taxon>Eukaryota</taxon>
        <taxon>Viridiplantae</taxon>
        <taxon>Streptophyta</taxon>
        <taxon>Embryophyta</taxon>
        <taxon>Tracheophyta</taxon>
        <taxon>Spermatophyta</taxon>
        <taxon>Magnoliopsida</taxon>
        <taxon>Proteales</taxon>
        <taxon>Proteaceae</taxon>
        <taxon>Protea</taxon>
    </lineage>
</organism>
<proteinExistence type="predicted"/>
<comment type="caution">
    <text evidence="1">The sequence shown here is derived from an EMBL/GenBank/DDBJ whole genome shotgun (WGS) entry which is preliminary data.</text>
</comment>
<evidence type="ECO:0000313" key="2">
    <source>
        <dbReference type="Proteomes" id="UP001141806"/>
    </source>
</evidence>
<accession>A0A9Q0GPQ4</accession>
<reference evidence="1" key="1">
    <citation type="journal article" date="2023" name="Plant J.">
        <title>The genome of the king protea, Protea cynaroides.</title>
        <authorList>
            <person name="Chang J."/>
            <person name="Duong T.A."/>
            <person name="Schoeman C."/>
            <person name="Ma X."/>
            <person name="Roodt D."/>
            <person name="Barker N."/>
            <person name="Li Z."/>
            <person name="Van de Peer Y."/>
            <person name="Mizrachi E."/>
        </authorList>
    </citation>
    <scope>NUCLEOTIDE SEQUENCE</scope>
    <source>
        <tissue evidence="1">Young leaves</tissue>
    </source>
</reference>
<dbReference type="EMBL" id="JAMYWD010000169">
    <property type="protein sequence ID" value="KAJ4949857.1"/>
    <property type="molecule type" value="Genomic_DNA"/>
</dbReference>
<evidence type="ECO:0000313" key="1">
    <source>
        <dbReference type="EMBL" id="KAJ4949857.1"/>
    </source>
</evidence>